<dbReference type="PANTHER" id="PTHR32063">
    <property type="match status" value="1"/>
</dbReference>
<feature type="transmembrane region" description="Helical" evidence="2">
    <location>
        <begin position="39"/>
        <end position="59"/>
    </location>
</feature>
<dbReference type="Proteomes" id="UP000004491">
    <property type="component" value="Unassembled WGS sequence"/>
</dbReference>
<feature type="transmembrane region" description="Helical" evidence="2">
    <location>
        <begin position="388"/>
        <end position="408"/>
    </location>
</feature>
<dbReference type="Gene3D" id="3.30.2090.10">
    <property type="entry name" value="Multidrug efflux transporter AcrB TolC docking domain, DN and DC subdomains"/>
    <property type="match status" value="2"/>
</dbReference>
<dbReference type="InterPro" id="IPR027463">
    <property type="entry name" value="AcrB_DN_DC_subdom"/>
</dbReference>
<reference evidence="3" key="1">
    <citation type="journal article" date="2011" name="ISME J.">
        <title>The endosymbionts of the deep-sea tubeworms Riftia pachyptila and Tevnia jerichonana share an identical physiology as revealed by proteogenomic analyses.</title>
        <authorList>
            <person name="Gardebrecht A."/>
            <person name="Markert S."/>
            <person name="Felbeck H."/>
            <person name="Thuermer A."/>
            <person name="Albrecht D."/>
            <person name="Wollherr A."/>
            <person name="Kabisch J."/>
            <person name="Lehmann R."/>
            <person name="Daniel R."/>
            <person name="Liesegang H."/>
            <person name="Hecker M."/>
            <person name="Sievert S.M."/>
            <person name="Schweder T."/>
        </authorList>
    </citation>
    <scope>NUCLEOTIDE SEQUENCE [LARGE SCALE GENOMIC DNA]</scope>
</reference>
<feature type="transmembrane region" description="Helical" evidence="2">
    <location>
        <begin position="458"/>
        <end position="481"/>
    </location>
</feature>
<keyword evidence="2" id="KW-1133">Transmembrane helix</keyword>
<feature type="transmembrane region" description="Helical" evidence="2">
    <location>
        <begin position="929"/>
        <end position="949"/>
    </location>
</feature>
<dbReference type="EMBL" id="AFOC01000006">
    <property type="protein sequence ID" value="EGV52581.1"/>
    <property type="molecule type" value="Genomic_DNA"/>
</dbReference>
<feature type="transmembrane region" description="Helical" evidence="2">
    <location>
        <begin position="955"/>
        <end position="980"/>
    </location>
</feature>
<feature type="transmembrane region" description="Helical" evidence="2">
    <location>
        <begin position="903"/>
        <end position="922"/>
    </location>
</feature>
<keyword evidence="2" id="KW-0472">Membrane</keyword>
<feature type="transmembrane region" description="Helical" evidence="2">
    <location>
        <begin position="493"/>
        <end position="514"/>
    </location>
</feature>
<dbReference type="PRINTS" id="PR00702">
    <property type="entry name" value="ACRIFLAVINRP"/>
</dbReference>
<feature type="region of interest" description="Disordered" evidence="1">
    <location>
        <begin position="1"/>
        <end position="20"/>
    </location>
</feature>
<proteinExistence type="predicted"/>
<evidence type="ECO:0000313" key="4">
    <source>
        <dbReference type="Proteomes" id="UP000004491"/>
    </source>
</evidence>
<feature type="transmembrane region" description="Helical" evidence="2">
    <location>
        <begin position="362"/>
        <end position="381"/>
    </location>
</feature>
<dbReference type="Gene3D" id="3.30.70.1430">
    <property type="entry name" value="Multidrug efflux transporter AcrB pore domain"/>
    <property type="match status" value="2"/>
</dbReference>
<evidence type="ECO:0000256" key="1">
    <source>
        <dbReference type="SAM" id="MobiDB-lite"/>
    </source>
</evidence>
<dbReference type="SUPFAM" id="SSF82693">
    <property type="entry name" value="Multidrug efflux transporter AcrB pore domain, PN1, PN2, PC1 and PC2 subdomains"/>
    <property type="match status" value="2"/>
</dbReference>
<accession>G2D9X8</accession>
<dbReference type="Gene3D" id="1.20.1640.10">
    <property type="entry name" value="Multidrug efflux transporter AcrB transmembrane domain"/>
    <property type="match status" value="2"/>
</dbReference>
<comment type="caution">
    <text evidence="3">The sequence shown here is derived from an EMBL/GenBank/DDBJ whole genome shotgun (WGS) entry which is preliminary data.</text>
</comment>
<feature type="transmembrane region" description="Helical" evidence="2">
    <location>
        <begin position="553"/>
        <end position="574"/>
    </location>
</feature>
<name>G2D9X8_9GAMM</name>
<dbReference type="SUPFAM" id="SSF82714">
    <property type="entry name" value="Multidrug efflux transporter AcrB TolC docking domain, DN and DC subdomains"/>
    <property type="match status" value="2"/>
</dbReference>
<dbReference type="Gene3D" id="3.30.70.1440">
    <property type="entry name" value="Multidrug efflux transporter AcrB pore domain"/>
    <property type="match status" value="1"/>
</dbReference>
<dbReference type="AlphaFoldDB" id="G2D9X8"/>
<gene>
    <name evidence="3" type="ORF">Rifp1Sym_af00270</name>
</gene>
<dbReference type="PATRIC" id="fig|1048808.3.peg.361"/>
<dbReference type="Pfam" id="PF00873">
    <property type="entry name" value="ACR_tran"/>
    <property type="match status" value="1"/>
</dbReference>
<feature type="transmembrane region" description="Helical" evidence="2">
    <location>
        <begin position="1032"/>
        <end position="1058"/>
    </location>
</feature>
<evidence type="ECO:0000256" key="2">
    <source>
        <dbReference type="SAM" id="Phobius"/>
    </source>
</evidence>
<keyword evidence="4" id="KW-1185">Reference proteome</keyword>
<dbReference type="PANTHER" id="PTHR32063:SF33">
    <property type="entry name" value="RND SUPERFAMILY EFFLUX PUMP PERMEASE COMPONENT"/>
    <property type="match status" value="1"/>
</dbReference>
<feature type="transmembrane region" description="Helical" evidence="2">
    <location>
        <begin position="1001"/>
        <end position="1020"/>
    </location>
</feature>
<feature type="transmembrane region" description="Helical" evidence="2">
    <location>
        <begin position="414"/>
        <end position="438"/>
    </location>
</feature>
<evidence type="ECO:0000313" key="3">
    <source>
        <dbReference type="EMBL" id="EGV52581.1"/>
    </source>
</evidence>
<dbReference type="Gene3D" id="3.30.70.1320">
    <property type="entry name" value="Multidrug efflux transporter AcrB pore domain like"/>
    <property type="match status" value="1"/>
</dbReference>
<organism evidence="3 4">
    <name type="scientific">endosymbiont of Riftia pachyptila</name>
    <name type="common">vent Ph05</name>
    <dbReference type="NCBI Taxonomy" id="1048808"/>
    <lineage>
        <taxon>Bacteria</taxon>
        <taxon>Pseudomonadati</taxon>
        <taxon>Pseudomonadota</taxon>
        <taxon>Gammaproteobacteria</taxon>
        <taxon>sulfur-oxidizing symbionts</taxon>
    </lineage>
</organism>
<dbReference type="SUPFAM" id="SSF82866">
    <property type="entry name" value="Multidrug efflux transporter AcrB transmembrane domain"/>
    <property type="match status" value="2"/>
</dbReference>
<protein>
    <submittedName>
        <fullName evidence="3">Acriflavin resistance protein/efflux pump</fullName>
    </submittedName>
</protein>
<dbReference type="GO" id="GO:0042910">
    <property type="term" value="F:xenobiotic transmembrane transporter activity"/>
    <property type="evidence" value="ECO:0007669"/>
    <property type="project" value="TreeGrafter"/>
</dbReference>
<sequence>MRGSGCGLPRRGSRPVTVSSSRRSRAMESLIRFSLKQRVFYNLMFVVLMVVGFISIFAMPAERYPNFGFGEVIINTIYPGASAVEVETLVTRKIEDALETVDDVEWVNATSFSGRSNVRLKFVDDSDYEALYDEVRFEVLNIINELPEGVDPPHMLYVTVQDWLPVIAVNLVGEHSNRALALMAEELKSRLKQIPNVQEVKLSGEDVQEFHVSLDPAKLRALGVSYERVAAALSSANLSIPAGKFTASSGEFLVKVDERFVSREQVLQTVVRKDADASLVRVADLISHAGMGYRDPVVISSVNGRPSLGLQVIKSDAGNAMRIRDAVVALLEEFRPLLAAQGVELVLTQDSTVYIEDGLNTLGMNMLVGIVLVSLIIWYFMGIRNAGLVTIGIPFSFMITMLIMYLTGNSFNEITLFSFVLVTGIIVDDAIVVTENIYRHVQEGEPLQQAIVSGTAEVALPVISATMTTVAAFLPMLIMSGTTGQFFALVPKAVTFAILASLVECLLILPIHYLDFGPRGGSMIKAVERDNLLLRLLRSFTDRVLRFTLRFRLTSVLLVVIAFGAAVVILGLSVSGKAPLIRIQFFPDDYKLYYVDVVGPSNTPIETIDRKVRTIAEAVMEDGPGYARSAAGFAGYYFNEDYEPVFGNNHGSVMVTMPAVAEQAFADPLAHLERMRQRLKPRFETDGYQLHIHPQKDGPPTGKDINVRIVGSKTETVAALAAELLSFMRADPDIGPHLLDLADDQGRPRRVIRLEVLQDRVAEYGLDNARVARLAASVLDGRYIGKYRHLDEEIDLKLYVDQAQLTEPEHALYLPVVEDADRPVHLADLVRLHSYSEPGEIKRYQGQRAISLKGNIKEGAPTSTPAIVSAVRAHYETLRDRYPGATVIFGGEHEDTQRSFESLAYAFIIAVLVMYVILATQFQSYLQPMIILSAIIFALIGVVFGKLVSQSLFTVNSFIAVIGVAGVVVNDALVLIDFINRRYRSGMARRQAIIEGVHVRLRPIVLTTLTTTLGLLPMALGIPSYSLVWGSMASTFVTGLATATALTLFIVPVLWDLLTGLEERRQRRRKGTNRSVDLDVDEHEQITG</sequence>
<dbReference type="InterPro" id="IPR001036">
    <property type="entry name" value="Acrflvin-R"/>
</dbReference>
<keyword evidence="2" id="KW-0812">Transmembrane</keyword>
<dbReference type="GO" id="GO:0005886">
    <property type="term" value="C:plasma membrane"/>
    <property type="evidence" value="ECO:0007669"/>
    <property type="project" value="TreeGrafter"/>
</dbReference>